<keyword evidence="2" id="KW-1133">Transmembrane helix</keyword>
<feature type="region of interest" description="Disordered" evidence="1">
    <location>
        <begin position="269"/>
        <end position="296"/>
    </location>
</feature>
<proteinExistence type="predicted"/>
<dbReference type="EMBL" id="JAUKUA010000002">
    <property type="protein sequence ID" value="KAK0725490.1"/>
    <property type="molecule type" value="Genomic_DNA"/>
</dbReference>
<gene>
    <name evidence="3" type="ORF">B0H67DRAFT_680847</name>
</gene>
<dbReference type="AlphaFoldDB" id="A0AA40B0U9"/>
<evidence type="ECO:0000313" key="3">
    <source>
        <dbReference type="EMBL" id="KAK0725490.1"/>
    </source>
</evidence>
<evidence type="ECO:0000256" key="2">
    <source>
        <dbReference type="SAM" id="Phobius"/>
    </source>
</evidence>
<protein>
    <submittedName>
        <fullName evidence="3">Uncharacterized protein</fullName>
    </submittedName>
</protein>
<feature type="region of interest" description="Disordered" evidence="1">
    <location>
        <begin position="213"/>
        <end position="233"/>
    </location>
</feature>
<accession>A0AA40B0U9</accession>
<organism evidence="3 4">
    <name type="scientific">Lasiosphaeris hirsuta</name>
    <dbReference type="NCBI Taxonomy" id="260670"/>
    <lineage>
        <taxon>Eukaryota</taxon>
        <taxon>Fungi</taxon>
        <taxon>Dikarya</taxon>
        <taxon>Ascomycota</taxon>
        <taxon>Pezizomycotina</taxon>
        <taxon>Sordariomycetes</taxon>
        <taxon>Sordariomycetidae</taxon>
        <taxon>Sordariales</taxon>
        <taxon>Lasiosphaeriaceae</taxon>
        <taxon>Lasiosphaeris</taxon>
    </lineage>
</organism>
<sequence length="336" mass="35052">MATLSSLGLSCPIGGAFYICQNNATEFMGCCTTDPCADGSGLCPKNNLRPASFSGDSYSSIPPQQCSQSNSTSSNATALWFTCKMTIPPFLGCCTSNPCADGSCPTARLGVAKLSSDPDARAPFVTEEYEPANPAIPSPSSSAAPKVVPTDQSQGLSTGAIVGIAVGSAVVVIAVVAFMMYKCGWHARKKKEREAFRSAGGVPGAGIGYSGVESTGSPTLNQSPQSPAFGSPQQYYSGYKTADGFLSPPLSNSGSTQFSYHSRDGVYQPLSELGDPSLNHSELPATEKGQPNEYHHDTVAPSPDQALRPEMAQWNTNNGLHILQDANTQAPHRPAG</sequence>
<evidence type="ECO:0000256" key="1">
    <source>
        <dbReference type="SAM" id="MobiDB-lite"/>
    </source>
</evidence>
<name>A0AA40B0U9_9PEZI</name>
<evidence type="ECO:0000313" key="4">
    <source>
        <dbReference type="Proteomes" id="UP001172102"/>
    </source>
</evidence>
<reference evidence="3" key="1">
    <citation type="submission" date="2023-06" db="EMBL/GenBank/DDBJ databases">
        <title>Genome-scale phylogeny and comparative genomics of the fungal order Sordariales.</title>
        <authorList>
            <consortium name="Lawrence Berkeley National Laboratory"/>
            <person name="Hensen N."/>
            <person name="Bonometti L."/>
            <person name="Westerberg I."/>
            <person name="Brannstrom I.O."/>
            <person name="Guillou S."/>
            <person name="Cros-Aarteil S."/>
            <person name="Calhoun S."/>
            <person name="Haridas S."/>
            <person name="Kuo A."/>
            <person name="Mondo S."/>
            <person name="Pangilinan J."/>
            <person name="Riley R."/>
            <person name="Labutti K."/>
            <person name="Andreopoulos B."/>
            <person name="Lipzen A."/>
            <person name="Chen C."/>
            <person name="Yanf M."/>
            <person name="Daum C."/>
            <person name="Ng V."/>
            <person name="Clum A."/>
            <person name="Steindorff A."/>
            <person name="Ohm R."/>
            <person name="Martin F."/>
            <person name="Silar P."/>
            <person name="Natvig D."/>
            <person name="Lalanne C."/>
            <person name="Gautier V."/>
            <person name="Ament-Velasquez S.L."/>
            <person name="Kruys A."/>
            <person name="Hutchinson M.I."/>
            <person name="Powell A.J."/>
            <person name="Barry K."/>
            <person name="Miller A.N."/>
            <person name="Grigoriev I.V."/>
            <person name="Debuchy R."/>
            <person name="Gladieux P."/>
            <person name="Thoren M.H."/>
            <person name="Johannesson H."/>
        </authorList>
    </citation>
    <scope>NUCLEOTIDE SEQUENCE</scope>
    <source>
        <strain evidence="3">SMH4607-1</strain>
    </source>
</reference>
<feature type="transmembrane region" description="Helical" evidence="2">
    <location>
        <begin position="160"/>
        <end position="181"/>
    </location>
</feature>
<feature type="compositionally biased region" description="Low complexity" evidence="1">
    <location>
        <begin position="131"/>
        <end position="145"/>
    </location>
</feature>
<feature type="region of interest" description="Disordered" evidence="1">
    <location>
        <begin position="131"/>
        <end position="150"/>
    </location>
</feature>
<keyword evidence="2" id="KW-0472">Membrane</keyword>
<dbReference type="Proteomes" id="UP001172102">
    <property type="component" value="Unassembled WGS sequence"/>
</dbReference>
<keyword evidence="4" id="KW-1185">Reference proteome</keyword>
<keyword evidence="2" id="KW-0812">Transmembrane</keyword>
<comment type="caution">
    <text evidence="3">The sequence shown here is derived from an EMBL/GenBank/DDBJ whole genome shotgun (WGS) entry which is preliminary data.</text>
</comment>